<protein>
    <submittedName>
        <fullName evidence="2">Uncharacterized protein</fullName>
    </submittedName>
</protein>
<reference evidence="2 3" key="1">
    <citation type="journal article" date="2020" name="Microbiome">
        <title>Single-cell genomics of uncultured bacteria reveals dietary fiber responders in the mouse gut microbiota.</title>
        <authorList>
            <person name="Chijiiwa R."/>
            <person name="Hosokawa M."/>
            <person name="Kogawa M."/>
            <person name="Nishikawa Y."/>
            <person name="Ide K."/>
            <person name="Sakanashi C."/>
            <person name="Takahashi K."/>
            <person name="Takeyama H."/>
        </authorList>
    </citation>
    <scope>NUCLEOTIDE SEQUENCE [LARGE SCALE GENOMIC DNA]</scope>
    <source>
        <strain evidence="2">IMSAGC_001</strain>
    </source>
</reference>
<dbReference type="AlphaFoldDB" id="A0A7J0A453"/>
<keyword evidence="1" id="KW-0472">Membrane</keyword>
<dbReference type="EMBL" id="BLLS01000076">
    <property type="protein sequence ID" value="GFH87138.1"/>
    <property type="molecule type" value="Genomic_DNA"/>
</dbReference>
<organism evidence="2 3">
    <name type="scientific">Bacteroides acidifaciens</name>
    <dbReference type="NCBI Taxonomy" id="85831"/>
    <lineage>
        <taxon>Bacteria</taxon>
        <taxon>Pseudomonadati</taxon>
        <taxon>Bacteroidota</taxon>
        <taxon>Bacteroidia</taxon>
        <taxon>Bacteroidales</taxon>
        <taxon>Bacteroidaceae</taxon>
        <taxon>Bacteroides</taxon>
    </lineage>
</organism>
<keyword evidence="1" id="KW-0812">Transmembrane</keyword>
<proteinExistence type="predicted"/>
<sequence length="92" mass="10554">MLSTNLNHFVKHQKRNKMNKITKQVTMLVAGFIAFFILLGIAGKMDYAEQIVYTMPQEAYEAIYLKLGDGCSDCQIANEYMANKQYYDSLSQ</sequence>
<comment type="caution">
    <text evidence="2">The sequence shown here is derived from an EMBL/GenBank/DDBJ whole genome shotgun (WGS) entry which is preliminary data.</text>
</comment>
<dbReference type="Proteomes" id="UP000491181">
    <property type="component" value="Unassembled WGS sequence"/>
</dbReference>
<keyword evidence="1" id="KW-1133">Transmembrane helix</keyword>
<name>A0A7J0A453_9BACE</name>
<evidence type="ECO:0000313" key="3">
    <source>
        <dbReference type="Proteomes" id="UP000491181"/>
    </source>
</evidence>
<gene>
    <name evidence="2" type="ORF">IMSAGC001_02563</name>
</gene>
<evidence type="ECO:0000313" key="2">
    <source>
        <dbReference type="EMBL" id="GFH87138.1"/>
    </source>
</evidence>
<feature type="transmembrane region" description="Helical" evidence="1">
    <location>
        <begin position="21"/>
        <end position="42"/>
    </location>
</feature>
<evidence type="ECO:0000256" key="1">
    <source>
        <dbReference type="SAM" id="Phobius"/>
    </source>
</evidence>
<accession>A0A7J0A453</accession>